<name>A0A0N1HPG9_9EURO</name>
<evidence type="ECO:0000256" key="3">
    <source>
        <dbReference type="ARBA" id="ARBA00022729"/>
    </source>
</evidence>
<feature type="region of interest" description="Disordered" evidence="7">
    <location>
        <begin position="341"/>
        <end position="380"/>
    </location>
</feature>
<dbReference type="GeneID" id="28735536"/>
<keyword evidence="5" id="KW-0378">Hydrolase</keyword>
<dbReference type="OrthoDB" id="1058301at2759"/>
<evidence type="ECO:0000256" key="6">
    <source>
        <dbReference type="ARBA" id="ARBA00047512"/>
    </source>
</evidence>
<dbReference type="GO" id="GO:0005199">
    <property type="term" value="F:structural constituent of cell wall"/>
    <property type="evidence" value="ECO:0007669"/>
    <property type="project" value="InterPro"/>
</dbReference>
<keyword evidence="9" id="KW-1185">Reference proteome</keyword>
<accession>A0A0N1HPG9</accession>
<keyword evidence="3" id="KW-0732">Signal</keyword>
<dbReference type="InterPro" id="IPR017946">
    <property type="entry name" value="PLC-like_Pdiesterase_TIM-brl"/>
</dbReference>
<comment type="catalytic activity">
    <reaction evidence="6">
        <text>a sn-glycero-3-phosphodiester + H2O = an alcohol + sn-glycerol 3-phosphate + H(+)</text>
        <dbReference type="Rhea" id="RHEA:12969"/>
        <dbReference type="ChEBI" id="CHEBI:15377"/>
        <dbReference type="ChEBI" id="CHEBI:15378"/>
        <dbReference type="ChEBI" id="CHEBI:30879"/>
        <dbReference type="ChEBI" id="CHEBI:57597"/>
        <dbReference type="ChEBI" id="CHEBI:83408"/>
        <dbReference type="EC" id="3.1.4.46"/>
    </reaction>
</comment>
<dbReference type="VEuPathDB" id="FungiDB:AB675_3592"/>
<dbReference type="PROSITE" id="PS50256">
    <property type="entry name" value="PIR_REPEAT_2"/>
    <property type="match status" value="1"/>
</dbReference>
<gene>
    <name evidence="8" type="ORF">AB675_3592</name>
</gene>
<sequence>MAGARFGAGILECDTSLTADKGLVCRHSLCDLATTTNILLNPELAAKCAKPFTPANATHDASAICCTTDITVAEYLTLCSKMDGYNASATNVQDYQIGAPLWRTELYDNCAKVQTLESYIDLVDSLPGYRNFTPELKSGADDPVTAQYAKFPAGYTQQDYARQFIQTFINKGIDPARVWAQSFNPPDIFQWLEEFPEFGRQAVYLDESGDTPENYTAAVAALPSIKAKGVNIIAPPFNYLLMEAGPGNQSIVPAPYATAAKAAGLDIITWTFERSGPLSQVKATDQYYYSSFDDAVHTDGQLYEILDILVQQVGIKAIFSDWSATVTYYANCFNLQGPSSSNYQSKGTSGGSGTSSSAPKGSNVVTQISDGQPQAPTPTG</sequence>
<feature type="compositionally biased region" description="Polar residues" evidence="7">
    <location>
        <begin position="363"/>
        <end position="374"/>
    </location>
</feature>
<dbReference type="Pfam" id="PF00399">
    <property type="entry name" value="PIR"/>
    <property type="match status" value="1"/>
</dbReference>
<protein>
    <recommendedName>
        <fullName evidence="2">glycerophosphodiester phosphodiesterase</fullName>
        <ecNumber evidence="2">3.1.4.46</ecNumber>
    </recommendedName>
</protein>
<evidence type="ECO:0000313" key="9">
    <source>
        <dbReference type="Proteomes" id="UP000038010"/>
    </source>
</evidence>
<evidence type="ECO:0000256" key="4">
    <source>
        <dbReference type="ARBA" id="ARBA00022798"/>
    </source>
</evidence>
<comment type="similarity">
    <text evidence="1">Belongs to the glycerophosphoryl diester phosphodiesterase family.</text>
</comment>
<dbReference type="GO" id="GO:0006071">
    <property type="term" value="P:glycerol metabolic process"/>
    <property type="evidence" value="ECO:0007669"/>
    <property type="project" value="UniProtKB-KW"/>
</dbReference>
<dbReference type="EC" id="3.1.4.46" evidence="2"/>
<evidence type="ECO:0000313" key="8">
    <source>
        <dbReference type="EMBL" id="KPI37145.1"/>
    </source>
</evidence>
<dbReference type="EMBL" id="LFJN01000026">
    <property type="protein sequence ID" value="KPI37145.1"/>
    <property type="molecule type" value="Genomic_DNA"/>
</dbReference>
<organism evidence="8 9">
    <name type="scientific">Cyphellophora attinorum</name>
    <dbReference type="NCBI Taxonomy" id="1664694"/>
    <lineage>
        <taxon>Eukaryota</taxon>
        <taxon>Fungi</taxon>
        <taxon>Dikarya</taxon>
        <taxon>Ascomycota</taxon>
        <taxon>Pezizomycotina</taxon>
        <taxon>Eurotiomycetes</taxon>
        <taxon>Chaetothyriomycetidae</taxon>
        <taxon>Chaetothyriales</taxon>
        <taxon>Cyphellophoraceae</taxon>
        <taxon>Cyphellophora</taxon>
    </lineage>
</organism>
<evidence type="ECO:0000256" key="7">
    <source>
        <dbReference type="SAM" id="MobiDB-lite"/>
    </source>
</evidence>
<reference evidence="8 9" key="1">
    <citation type="submission" date="2015-06" db="EMBL/GenBank/DDBJ databases">
        <title>Draft genome of the ant-associated black yeast Phialophora attae CBS 131958.</title>
        <authorList>
            <person name="Moreno L.F."/>
            <person name="Stielow B.J."/>
            <person name="de Hoog S."/>
            <person name="Vicente V.A."/>
            <person name="Weiss V.A."/>
            <person name="de Vries M."/>
            <person name="Cruz L.M."/>
            <person name="Souza E.M."/>
        </authorList>
    </citation>
    <scope>NUCLEOTIDE SEQUENCE [LARGE SCALE GENOMIC DNA]</scope>
    <source>
        <strain evidence="8 9">CBS 131958</strain>
    </source>
</reference>
<dbReference type="Gene3D" id="3.20.20.190">
    <property type="entry name" value="Phosphatidylinositol (PI) phosphodiesterase"/>
    <property type="match status" value="1"/>
</dbReference>
<dbReference type="PANTHER" id="PTHR43620">
    <property type="entry name" value="GLYCEROPHOSPHORYL DIESTER PHOSPHODIESTERASE"/>
    <property type="match status" value="1"/>
</dbReference>
<dbReference type="SUPFAM" id="SSF51695">
    <property type="entry name" value="PLC-like phosphodiesterases"/>
    <property type="match status" value="1"/>
</dbReference>
<dbReference type="RefSeq" id="XP_017997108.1">
    <property type="nucleotide sequence ID" value="XM_018143656.1"/>
</dbReference>
<comment type="caution">
    <text evidence="8">The sequence shown here is derived from an EMBL/GenBank/DDBJ whole genome shotgun (WGS) entry which is preliminary data.</text>
</comment>
<evidence type="ECO:0000256" key="2">
    <source>
        <dbReference type="ARBA" id="ARBA00012247"/>
    </source>
</evidence>
<dbReference type="Proteomes" id="UP000038010">
    <property type="component" value="Unassembled WGS sequence"/>
</dbReference>
<proteinExistence type="inferred from homology"/>
<dbReference type="GO" id="GO:0008889">
    <property type="term" value="F:glycerophosphodiester phosphodiesterase activity"/>
    <property type="evidence" value="ECO:0007669"/>
    <property type="project" value="UniProtKB-EC"/>
</dbReference>
<keyword evidence="4" id="KW-0319">Glycerol metabolism</keyword>
<dbReference type="InterPro" id="IPR000420">
    <property type="entry name" value="Yeast_PIR_rpt"/>
</dbReference>
<evidence type="ECO:0000256" key="1">
    <source>
        <dbReference type="ARBA" id="ARBA00007277"/>
    </source>
</evidence>
<dbReference type="STRING" id="1664694.A0A0N1HPG9"/>
<dbReference type="GO" id="GO:0006629">
    <property type="term" value="P:lipid metabolic process"/>
    <property type="evidence" value="ECO:0007669"/>
    <property type="project" value="InterPro"/>
</dbReference>
<evidence type="ECO:0000256" key="5">
    <source>
        <dbReference type="ARBA" id="ARBA00022801"/>
    </source>
</evidence>
<dbReference type="PANTHER" id="PTHR43620:SF7">
    <property type="entry name" value="GLYCEROPHOSPHODIESTER PHOSPHODIESTERASE GDPD5-RELATED"/>
    <property type="match status" value="1"/>
</dbReference>
<dbReference type="AlphaFoldDB" id="A0A0N1HPG9"/>